<dbReference type="InterPro" id="IPR052188">
    <property type="entry name" value="Ni-pincer_cofactor_biosynth"/>
</dbReference>
<name>A0A173YPP5_9FIRM</name>
<organism evidence="3 4">
    <name type="scientific">Anaerobutyricum hallii</name>
    <dbReference type="NCBI Taxonomy" id="39488"/>
    <lineage>
        <taxon>Bacteria</taxon>
        <taxon>Bacillati</taxon>
        <taxon>Bacillota</taxon>
        <taxon>Clostridia</taxon>
        <taxon>Lachnospirales</taxon>
        <taxon>Lachnospiraceae</taxon>
        <taxon>Anaerobutyricum</taxon>
    </lineage>
</organism>
<dbReference type="InterPro" id="IPR022310">
    <property type="entry name" value="NAD/GMP_synthase"/>
</dbReference>
<keyword evidence="3" id="KW-0436">Ligase</keyword>
<dbReference type="NCBIfam" id="TIGR00268">
    <property type="entry name" value="ATP-dependent sacrificial sulfur transferase LarE"/>
    <property type="match status" value="1"/>
</dbReference>
<evidence type="ECO:0000256" key="1">
    <source>
        <dbReference type="PIRSR" id="PIRSR006661-1"/>
    </source>
</evidence>
<proteinExistence type="predicted"/>
<accession>A0A173YPP5</accession>
<feature type="domain" description="NAD/GMP synthase" evidence="2">
    <location>
        <begin position="17"/>
        <end position="88"/>
    </location>
</feature>
<reference evidence="3 4" key="1">
    <citation type="submission" date="2015-09" db="EMBL/GenBank/DDBJ databases">
        <authorList>
            <consortium name="Pathogen Informatics"/>
        </authorList>
    </citation>
    <scope>NUCLEOTIDE SEQUENCE [LARGE SCALE GENOMIC DNA]</scope>
    <source>
        <strain evidence="3 4">2789STDY5834835</strain>
    </source>
</reference>
<dbReference type="SUPFAM" id="SSF52402">
    <property type="entry name" value="Adenine nucleotide alpha hydrolases-like"/>
    <property type="match status" value="1"/>
</dbReference>
<dbReference type="EC" id="6.3.5.2" evidence="3"/>
<sequence length="269" mass="30274">MSDLEVKYQKLLDYLKGLESVAVAFSGGVDSTFLLAAAKEALGDNVIALTAKSCLFPESESGEAQQFCKNIGVKQIVLDLGDTELPSFQHNPPNRCYICKKGLFQKFLEKAKENQMVCVAEGSNMDDLGDYRPGMQAITELGIKSPLRAAELTKAEIRELSKQMNLPTWSKPSFACLASRFVYGETITKEKLAMVERAEDLLREQGFRQFRVRIHGTNARIELLPEDIPRMLDENLRKEIVDKLKRYGFTYITIDLEGYRTGSMNEVLV</sequence>
<dbReference type="AlphaFoldDB" id="A0A173YPP5"/>
<dbReference type="Proteomes" id="UP000095679">
    <property type="component" value="Unassembled WGS sequence"/>
</dbReference>
<evidence type="ECO:0000259" key="2">
    <source>
        <dbReference type="Pfam" id="PF02540"/>
    </source>
</evidence>
<protein>
    <submittedName>
        <fullName evidence="3">GMP synthase [glutamine-hydrolyzing]</fullName>
        <ecNumber evidence="3">6.3.5.2</ecNumber>
    </submittedName>
</protein>
<evidence type="ECO:0000313" key="4">
    <source>
        <dbReference type="Proteomes" id="UP000095679"/>
    </source>
</evidence>
<dbReference type="GO" id="GO:0016783">
    <property type="term" value="F:sulfurtransferase activity"/>
    <property type="evidence" value="ECO:0007669"/>
    <property type="project" value="InterPro"/>
</dbReference>
<evidence type="ECO:0000313" key="3">
    <source>
        <dbReference type="EMBL" id="CUN65176.1"/>
    </source>
</evidence>
<dbReference type="Gene3D" id="3.40.50.620">
    <property type="entry name" value="HUPs"/>
    <property type="match status" value="1"/>
</dbReference>
<dbReference type="GO" id="GO:0003922">
    <property type="term" value="F:GMP synthase (glutamine-hydrolyzing) activity"/>
    <property type="evidence" value="ECO:0007669"/>
    <property type="project" value="UniProtKB-EC"/>
</dbReference>
<dbReference type="InterPro" id="IPR014729">
    <property type="entry name" value="Rossmann-like_a/b/a_fold"/>
</dbReference>
<dbReference type="PIRSF" id="PIRSF006661">
    <property type="entry name" value="PP-lp_UCP006661"/>
    <property type="match status" value="1"/>
</dbReference>
<dbReference type="RefSeq" id="WP_055297964.1">
    <property type="nucleotide sequence ID" value="NZ_BLYK01000094.1"/>
</dbReference>
<dbReference type="PANTHER" id="PTHR43169:SF2">
    <property type="entry name" value="NAD_GMP SYNTHASE DOMAIN-CONTAINING PROTEIN"/>
    <property type="match status" value="1"/>
</dbReference>
<dbReference type="PANTHER" id="PTHR43169">
    <property type="entry name" value="EXSB FAMILY PROTEIN"/>
    <property type="match status" value="1"/>
</dbReference>
<dbReference type="InterPro" id="IPR005232">
    <property type="entry name" value="LarE"/>
</dbReference>
<dbReference type="Pfam" id="PF02540">
    <property type="entry name" value="NAD_synthase"/>
    <property type="match status" value="1"/>
</dbReference>
<dbReference type="CDD" id="cd01990">
    <property type="entry name" value="LarE-like"/>
    <property type="match status" value="1"/>
</dbReference>
<feature type="active site" description="Nucleophile and sulfur donor" evidence="1">
    <location>
        <position position="176"/>
    </location>
</feature>
<gene>
    <name evidence="3" type="primary">guaA_1</name>
    <name evidence="3" type="ORF">ERS852450_00403</name>
</gene>
<dbReference type="EMBL" id="CYZL01000002">
    <property type="protein sequence ID" value="CUN65176.1"/>
    <property type="molecule type" value="Genomic_DNA"/>
</dbReference>